<gene>
    <name evidence="1" type="ORF">CEXT_85981</name>
</gene>
<comment type="caution">
    <text evidence="1">The sequence shown here is derived from an EMBL/GenBank/DDBJ whole genome shotgun (WGS) entry which is preliminary data.</text>
</comment>
<protein>
    <submittedName>
        <fullName evidence="1">Uncharacterized protein</fullName>
    </submittedName>
</protein>
<sequence length="153" mass="16794">MKWNKLVNSLTNAIEGWLDVTHALILHQTNILSGSVCAIKVNLVSVLVAAEFVAETADDINGILERFPEFTIEISVDDRIQRGIEVPNPEQSLNDYLGAFAAVAQALGDVPDKEWQPADDEHPHDDSQSLSGLVFFFNLTRCLLDGVPMSSSM</sequence>
<dbReference type="Proteomes" id="UP001054945">
    <property type="component" value="Unassembled WGS sequence"/>
</dbReference>
<name>A0AAV4Y2U0_CAEEX</name>
<organism evidence="1 2">
    <name type="scientific">Caerostris extrusa</name>
    <name type="common">Bark spider</name>
    <name type="synonym">Caerostris bankana</name>
    <dbReference type="NCBI Taxonomy" id="172846"/>
    <lineage>
        <taxon>Eukaryota</taxon>
        <taxon>Metazoa</taxon>
        <taxon>Ecdysozoa</taxon>
        <taxon>Arthropoda</taxon>
        <taxon>Chelicerata</taxon>
        <taxon>Arachnida</taxon>
        <taxon>Araneae</taxon>
        <taxon>Araneomorphae</taxon>
        <taxon>Entelegynae</taxon>
        <taxon>Araneoidea</taxon>
        <taxon>Araneidae</taxon>
        <taxon>Caerostris</taxon>
    </lineage>
</organism>
<accession>A0AAV4Y2U0</accession>
<evidence type="ECO:0000313" key="2">
    <source>
        <dbReference type="Proteomes" id="UP001054945"/>
    </source>
</evidence>
<dbReference type="EMBL" id="BPLR01018652">
    <property type="protein sequence ID" value="GIZ01320.1"/>
    <property type="molecule type" value="Genomic_DNA"/>
</dbReference>
<reference evidence="1 2" key="1">
    <citation type="submission" date="2021-06" db="EMBL/GenBank/DDBJ databases">
        <title>Caerostris extrusa draft genome.</title>
        <authorList>
            <person name="Kono N."/>
            <person name="Arakawa K."/>
        </authorList>
    </citation>
    <scope>NUCLEOTIDE SEQUENCE [LARGE SCALE GENOMIC DNA]</scope>
</reference>
<dbReference type="AlphaFoldDB" id="A0AAV4Y2U0"/>
<evidence type="ECO:0000313" key="1">
    <source>
        <dbReference type="EMBL" id="GIZ01320.1"/>
    </source>
</evidence>
<keyword evidence="2" id="KW-1185">Reference proteome</keyword>
<proteinExistence type="predicted"/>